<protein>
    <submittedName>
        <fullName evidence="1">Uncharacterized protein</fullName>
    </submittedName>
</protein>
<dbReference type="Proteomes" id="UP000464577">
    <property type="component" value="Chromosome"/>
</dbReference>
<dbReference type="EMBL" id="CP045997">
    <property type="protein sequence ID" value="QHV93968.1"/>
    <property type="molecule type" value="Genomic_DNA"/>
</dbReference>
<keyword evidence="2" id="KW-1185">Reference proteome</keyword>
<evidence type="ECO:0000313" key="2">
    <source>
        <dbReference type="Proteomes" id="UP000464577"/>
    </source>
</evidence>
<accession>A0A6P1VNG5</accession>
<proteinExistence type="predicted"/>
<sequence length="46" mass="5177">MKNVTSTKMSKIQSGARVAHFYKQKSRVFTRDTQLPALPGPITSRI</sequence>
<organism evidence="1 2">
    <name type="scientific">Spirosoma endbachense</name>
    <dbReference type="NCBI Taxonomy" id="2666025"/>
    <lineage>
        <taxon>Bacteria</taxon>
        <taxon>Pseudomonadati</taxon>
        <taxon>Bacteroidota</taxon>
        <taxon>Cytophagia</taxon>
        <taxon>Cytophagales</taxon>
        <taxon>Cytophagaceae</taxon>
        <taxon>Spirosoma</taxon>
    </lineage>
</organism>
<name>A0A6P1VNG5_9BACT</name>
<dbReference type="KEGG" id="senf:GJR95_02530"/>
<dbReference type="AlphaFoldDB" id="A0A6P1VNG5"/>
<evidence type="ECO:0000313" key="1">
    <source>
        <dbReference type="EMBL" id="QHV93968.1"/>
    </source>
</evidence>
<gene>
    <name evidence="1" type="ORF">GJR95_02530</name>
</gene>
<reference evidence="1 2" key="1">
    <citation type="submission" date="2019-11" db="EMBL/GenBank/DDBJ databases">
        <title>Spirosoma endbachense sp. nov., isolated from a natural salt meadow.</title>
        <authorList>
            <person name="Rojas J."/>
            <person name="Ambika Manirajan B."/>
            <person name="Ratering S."/>
            <person name="Suarez C."/>
            <person name="Geissler-Plaum R."/>
            <person name="Schnell S."/>
        </authorList>
    </citation>
    <scope>NUCLEOTIDE SEQUENCE [LARGE SCALE GENOMIC DNA]</scope>
    <source>
        <strain evidence="1 2">I-24</strain>
    </source>
</reference>